<evidence type="ECO:0000313" key="1">
    <source>
        <dbReference type="EMBL" id="JAD25826.1"/>
    </source>
</evidence>
<dbReference type="AlphaFoldDB" id="A0A0A8YIN0"/>
<sequence>MSMNYTSRNESIPRDNIRLGHFLKNHSCHVNVPQLRVHVNQRIGREDIFTIPGSYDHGVHLPPGFQIP</sequence>
<proteinExistence type="predicted"/>
<protein>
    <submittedName>
        <fullName evidence="1">Uncharacterized protein</fullName>
    </submittedName>
</protein>
<organism evidence="1">
    <name type="scientific">Arundo donax</name>
    <name type="common">Giant reed</name>
    <name type="synonym">Donax arundinaceus</name>
    <dbReference type="NCBI Taxonomy" id="35708"/>
    <lineage>
        <taxon>Eukaryota</taxon>
        <taxon>Viridiplantae</taxon>
        <taxon>Streptophyta</taxon>
        <taxon>Embryophyta</taxon>
        <taxon>Tracheophyta</taxon>
        <taxon>Spermatophyta</taxon>
        <taxon>Magnoliopsida</taxon>
        <taxon>Liliopsida</taxon>
        <taxon>Poales</taxon>
        <taxon>Poaceae</taxon>
        <taxon>PACMAD clade</taxon>
        <taxon>Arundinoideae</taxon>
        <taxon>Arundineae</taxon>
        <taxon>Arundo</taxon>
    </lineage>
</organism>
<reference evidence="1" key="1">
    <citation type="submission" date="2014-09" db="EMBL/GenBank/DDBJ databases">
        <authorList>
            <person name="Magalhaes I.L.F."/>
            <person name="Oliveira U."/>
            <person name="Santos F.R."/>
            <person name="Vidigal T.H.D.A."/>
            <person name="Brescovit A.D."/>
            <person name="Santos A.J."/>
        </authorList>
    </citation>
    <scope>NUCLEOTIDE SEQUENCE</scope>
    <source>
        <tissue evidence="1">Shoot tissue taken approximately 20 cm above the soil surface</tissue>
    </source>
</reference>
<dbReference type="EMBL" id="GBRH01272069">
    <property type="protein sequence ID" value="JAD25826.1"/>
    <property type="molecule type" value="Transcribed_RNA"/>
</dbReference>
<name>A0A0A8YIN0_ARUDO</name>
<reference evidence="1" key="2">
    <citation type="journal article" date="2015" name="Data Brief">
        <title>Shoot transcriptome of the giant reed, Arundo donax.</title>
        <authorList>
            <person name="Barrero R.A."/>
            <person name="Guerrero F.D."/>
            <person name="Moolhuijzen P."/>
            <person name="Goolsby J.A."/>
            <person name="Tidwell J."/>
            <person name="Bellgard S.E."/>
            <person name="Bellgard M.I."/>
        </authorList>
    </citation>
    <scope>NUCLEOTIDE SEQUENCE</scope>
    <source>
        <tissue evidence="1">Shoot tissue taken approximately 20 cm above the soil surface</tissue>
    </source>
</reference>
<accession>A0A0A8YIN0</accession>